<dbReference type="EMBL" id="VOSL01000019">
    <property type="protein sequence ID" value="TXD41635.1"/>
    <property type="molecule type" value="Genomic_DNA"/>
</dbReference>
<proteinExistence type="predicted"/>
<dbReference type="CDD" id="cd02035">
    <property type="entry name" value="ArsA"/>
    <property type="match status" value="1"/>
</dbReference>
<reference evidence="2 3" key="1">
    <citation type="submission" date="2019-08" db="EMBL/GenBank/DDBJ databases">
        <title>Bradymonadales sp. TMQ2.</title>
        <authorList>
            <person name="Liang Q."/>
        </authorList>
    </citation>
    <scope>NUCLEOTIDE SEQUENCE [LARGE SCALE GENOMIC DNA]</scope>
    <source>
        <strain evidence="2 3">TMQ2</strain>
    </source>
</reference>
<dbReference type="PANTHER" id="PTHR10803">
    <property type="entry name" value="ARSENICAL PUMP-DRIVING ATPASE ARSENITE-TRANSLOCATING ATPASE"/>
    <property type="match status" value="1"/>
</dbReference>
<organism evidence="2 3">
    <name type="scientific">Lujinxingia vulgaris</name>
    <dbReference type="NCBI Taxonomy" id="2600176"/>
    <lineage>
        <taxon>Bacteria</taxon>
        <taxon>Deltaproteobacteria</taxon>
        <taxon>Bradymonadales</taxon>
        <taxon>Lujinxingiaceae</taxon>
        <taxon>Lujinxingia</taxon>
    </lineage>
</organism>
<gene>
    <name evidence="2" type="ORF">FRC96_03995</name>
</gene>
<dbReference type="Proteomes" id="UP000321046">
    <property type="component" value="Unassembled WGS sequence"/>
</dbReference>
<evidence type="ECO:0000259" key="1">
    <source>
        <dbReference type="Pfam" id="PF02374"/>
    </source>
</evidence>
<comment type="caution">
    <text evidence="2">The sequence shown here is derived from an EMBL/GenBank/DDBJ whole genome shotgun (WGS) entry which is preliminary data.</text>
</comment>
<evidence type="ECO:0000313" key="2">
    <source>
        <dbReference type="EMBL" id="TXD41635.1"/>
    </source>
</evidence>
<dbReference type="InterPro" id="IPR025723">
    <property type="entry name" value="ArsA/GET3_ATPase-like"/>
</dbReference>
<dbReference type="GO" id="GO:0016887">
    <property type="term" value="F:ATP hydrolysis activity"/>
    <property type="evidence" value="ECO:0007669"/>
    <property type="project" value="InterPro"/>
</dbReference>
<protein>
    <submittedName>
        <fullName evidence="2">ArsA family ATPase</fullName>
    </submittedName>
</protein>
<accession>A0A5C6XR81</accession>
<name>A0A5C6XR81_9DELT</name>
<dbReference type="Pfam" id="PF02374">
    <property type="entry name" value="ArsA_ATPase"/>
    <property type="match status" value="1"/>
</dbReference>
<sequence length="398" mass="43791">MARTDDEAPASRHFERVISERQVVICVGSGGVGKTTSSAVIGLNAAISGRRVLVMTIDPARRLANSLGIEALGSEMQQIPLERFKELGLEPKGELWAMMLDMKDSFDRLVQRHAPDPKTRDAILDNRFYHYFSTSLAGTQEYAASERLHELVESGEFDLIVLDTPPTTHALDFLEAPERLVDAVSSRALQWLYKPGVLSGRSGMGIVSLGTNYVMRTLGKFTGGELLSELGVFLKTFSSLFEGFEERARGVIDLLKSSATGFVVVTAPDSLTVEEALYFYEKLDRDALHVDAFIVNRVHPRWVSEEALALPPEELGTALEAPPLPALDEALEPTALAELLLENASQFELRATQDATSIALMGDRLPKTMPILQVPYFNRDIHSLAGLNKARTALFADF</sequence>
<dbReference type="Gene3D" id="3.40.50.300">
    <property type="entry name" value="P-loop containing nucleotide triphosphate hydrolases"/>
    <property type="match status" value="1"/>
</dbReference>
<dbReference type="OrthoDB" id="5490584at2"/>
<dbReference type="AlphaFoldDB" id="A0A5C6XR81"/>
<dbReference type="SUPFAM" id="SSF52540">
    <property type="entry name" value="P-loop containing nucleoside triphosphate hydrolases"/>
    <property type="match status" value="1"/>
</dbReference>
<dbReference type="GO" id="GO:0005524">
    <property type="term" value="F:ATP binding"/>
    <property type="evidence" value="ECO:0007669"/>
    <property type="project" value="InterPro"/>
</dbReference>
<dbReference type="PANTHER" id="PTHR10803:SF26">
    <property type="entry name" value="ANION TRANSPORTER ATPASE-RELATED"/>
    <property type="match status" value="1"/>
</dbReference>
<feature type="domain" description="ArsA/GET3 Anion-transporting ATPase-like" evidence="1">
    <location>
        <begin position="22"/>
        <end position="304"/>
    </location>
</feature>
<dbReference type="RefSeq" id="WP_146972949.1">
    <property type="nucleotide sequence ID" value="NZ_VOSL01000019.1"/>
</dbReference>
<dbReference type="InterPro" id="IPR016300">
    <property type="entry name" value="ATPase_ArsA/GET3"/>
</dbReference>
<evidence type="ECO:0000313" key="3">
    <source>
        <dbReference type="Proteomes" id="UP000321046"/>
    </source>
</evidence>
<dbReference type="InterPro" id="IPR027417">
    <property type="entry name" value="P-loop_NTPase"/>
</dbReference>